<dbReference type="Proteomes" id="UP000184184">
    <property type="component" value="Unassembled WGS sequence"/>
</dbReference>
<name>A0A1M7LD07_9BACI</name>
<dbReference type="OrthoDB" id="2716688at2"/>
<protein>
    <submittedName>
        <fullName evidence="1">Uncharacterized protein</fullName>
    </submittedName>
</protein>
<dbReference type="RefSeq" id="WP_073200227.1">
    <property type="nucleotide sequence ID" value="NZ_FRCZ01000001.1"/>
</dbReference>
<dbReference type="AlphaFoldDB" id="A0A1M7LD07"/>
<dbReference type="EMBL" id="FRCZ01000001">
    <property type="protein sequence ID" value="SHM75779.1"/>
    <property type="molecule type" value="Genomic_DNA"/>
</dbReference>
<sequence length="155" mass="17424">MVLTEPRADLYRNGKHIAYSTLPATFPVENGIIEVSSGSHGINRMHYVNEEEKEYPLLPDTKSIRGLRLKLDDQYPTLSKWIGFISICTLLVVTILGLPQIAESLTQIPWVADNIGTFESPIKLGPIDNIIIAGLEHLLGQNEHFCYVTNVYLLY</sequence>
<reference evidence="1 2" key="1">
    <citation type="submission" date="2016-11" db="EMBL/GenBank/DDBJ databases">
        <authorList>
            <person name="Jaros S."/>
            <person name="Januszkiewicz K."/>
            <person name="Wedrychowicz H."/>
        </authorList>
    </citation>
    <scope>NUCLEOTIDE SEQUENCE [LARGE SCALE GENOMIC DNA]</scope>
    <source>
        <strain evidence="1 2">CGMCC 1.10681</strain>
    </source>
</reference>
<evidence type="ECO:0000313" key="1">
    <source>
        <dbReference type="EMBL" id="SHM75779.1"/>
    </source>
</evidence>
<dbReference type="STRING" id="1027249.SAMN05216179_1031"/>
<keyword evidence="2" id="KW-1185">Reference proteome</keyword>
<gene>
    <name evidence="1" type="ORF">SAMN05216179_1031</name>
</gene>
<evidence type="ECO:0000313" key="2">
    <source>
        <dbReference type="Proteomes" id="UP000184184"/>
    </source>
</evidence>
<organism evidence="1 2">
    <name type="scientific">Gracilibacillus kekensis</name>
    <dbReference type="NCBI Taxonomy" id="1027249"/>
    <lineage>
        <taxon>Bacteria</taxon>
        <taxon>Bacillati</taxon>
        <taxon>Bacillota</taxon>
        <taxon>Bacilli</taxon>
        <taxon>Bacillales</taxon>
        <taxon>Bacillaceae</taxon>
        <taxon>Gracilibacillus</taxon>
    </lineage>
</organism>
<proteinExistence type="predicted"/>
<accession>A0A1M7LD07</accession>